<evidence type="ECO:0000256" key="5">
    <source>
        <dbReference type="HAMAP-Rule" id="MF_03142"/>
    </source>
</evidence>
<keyword evidence="2 5" id="KW-0479">Metal-binding</keyword>
<dbReference type="Gene3D" id="3.90.1590.10">
    <property type="entry name" value="glutathione-dependent formaldehyde- activating enzyme (gfa)"/>
    <property type="match status" value="1"/>
</dbReference>
<evidence type="ECO:0000256" key="1">
    <source>
        <dbReference type="ARBA" id="ARBA00005495"/>
    </source>
</evidence>
<dbReference type="PROSITE" id="PS51891">
    <property type="entry name" value="CENP_V_GFA"/>
    <property type="match status" value="1"/>
</dbReference>
<dbReference type="Proteomes" id="UP001610334">
    <property type="component" value="Unassembled WGS sequence"/>
</dbReference>
<evidence type="ECO:0000256" key="3">
    <source>
        <dbReference type="ARBA" id="ARBA00022833"/>
    </source>
</evidence>
<comment type="caution">
    <text evidence="7">The sequence shown here is derived from an EMBL/GenBank/DDBJ whole genome shotgun (WGS) entry which is preliminary data.</text>
</comment>
<dbReference type="HAMAP" id="MF_00723">
    <property type="entry name" value="Formald_GSH"/>
    <property type="match status" value="1"/>
</dbReference>
<dbReference type="Pfam" id="PF04828">
    <property type="entry name" value="GFA"/>
    <property type="match status" value="1"/>
</dbReference>
<accession>A0ABR4HB43</accession>
<evidence type="ECO:0000313" key="8">
    <source>
        <dbReference type="Proteomes" id="UP001610334"/>
    </source>
</evidence>
<comment type="cofactor">
    <cofactor evidence="5">
        <name>Zn(2+)</name>
        <dbReference type="ChEBI" id="CHEBI:29105"/>
    </cofactor>
    <text evidence="5">Binds 2 Zn(2+) ions per subunit.</text>
</comment>
<feature type="binding site" evidence="5">
    <location>
        <position position="55"/>
    </location>
    <ligand>
        <name>Zn(2+)</name>
        <dbReference type="ChEBI" id="CHEBI:29105"/>
        <label>2</label>
        <note>catalytic</note>
    </ligand>
</feature>
<dbReference type="SUPFAM" id="SSF51316">
    <property type="entry name" value="Mss4-like"/>
    <property type="match status" value="1"/>
</dbReference>
<evidence type="ECO:0000256" key="4">
    <source>
        <dbReference type="ARBA" id="ARBA00023239"/>
    </source>
</evidence>
<feature type="binding site" evidence="5">
    <location>
        <position position="100"/>
    </location>
    <ligand>
        <name>Zn(2+)</name>
        <dbReference type="ChEBI" id="CHEBI:29105"/>
        <label>1</label>
        <note>structural</note>
    </ligand>
</feature>
<dbReference type="PANTHER" id="PTHR33337:SF40">
    <property type="entry name" value="CENP-V_GFA DOMAIN-CONTAINING PROTEIN-RELATED"/>
    <property type="match status" value="1"/>
</dbReference>
<feature type="binding site" evidence="5">
    <location>
        <position position="103"/>
    </location>
    <ligand>
        <name>Zn(2+)</name>
        <dbReference type="ChEBI" id="CHEBI:29105"/>
        <label>1</label>
        <note>structural</note>
    </ligand>
</feature>
<dbReference type="EMBL" id="JBFXLT010000046">
    <property type="protein sequence ID" value="KAL2812612.1"/>
    <property type="molecule type" value="Genomic_DNA"/>
</dbReference>
<feature type="binding site" evidence="5">
    <location>
        <position position="58"/>
    </location>
    <ligand>
        <name>Zn(2+)</name>
        <dbReference type="ChEBI" id="CHEBI:29105"/>
        <label>2</label>
        <note>catalytic</note>
    </ligand>
</feature>
<dbReference type="EC" id="4.4.1.22" evidence="5"/>
<dbReference type="PANTHER" id="PTHR33337">
    <property type="entry name" value="GFA DOMAIN-CONTAINING PROTEIN"/>
    <property type="match status" value="1"/>
</dbReference>
<keyword evidence="8" id="KW-1185">Reference proteome</keyword>
<dbReference type="NCBIfam" id="NF003829">
    <property type="entry name" value="PRK05417.1"/>
    <property type="match status" value="1"/>
</dbReference>
<keyword evidence="4 5" id="KW-0456">Lyase</keyword>
<comment type="similarity">
    <text evidence="1 5">Belongs to the Gfa family.</text>
</comment>
<feature type="binding site" evidence="5">
    <location>
        <position position="34"/>
    </location>
    <ligand>
        <name>Zn(2+)</name>
        <dbReference type="ChEBI" id="CHEBI:29105"/>
        <label>1</label>
        <note>structural</note>
    </ligand>
</feature>
<gene>
    <name evidence="7" type="ORF">BJX63DRAFT_421665</name>
</gene>
<protein>
    <recommendedName>
        <fullName evidence="5">Putative glutathione-dependent formaldehyde-activating enzyme</fullName>
        <ecNumber evidence="5">4.4.1.22</ecNumber>
    </recommendedName>
    <alternativeName>
        <fullName evidence="5">S-(hydroxymethyl)glutathione synthase</fullName>
    </alternativeName>
</protein>
<comment type="pathway">
    <text evidence="5">One-carbon metabolism; formaldehyde degradation; formate from formaldehyde (glutathione route): step 1/3.</text>
</comment>
<evidence type="ECO:0000313" key="7">
    <source>
        <dbReference type="EMBL" id="KAL2812612.1"/>
    </source>
</evidence>
<dbReference type="PIRSF" id="PIRSF033318">
    <property type="entry name" value="Formald_GSH"/>
    <property type="match status" value="1"/>
</dbReference>
<proteinExistence type="inferred from homology"/>
<dbReference type="InterPro" id="IPR006913">
    <property type="entry name" value="CENP-V/GFA"/>
</dbReference>
<comment type="catalytic activity">
    <reaction evidence="5">
        <text>S-(hydroxymethyl)glutathione = glutathione + formaldehyde</text>
        <dbReference type="Rhea" id="RHEA:22488"/>
        <dbReference type="ChEBI" id="CHEBI:16842"/>
        <dbReference type="ChEBI" id="CHEBI:57925"/>
        <dbReference type="ChEBI" id="CHEBI:58758"/>
        <dbReference type="EC" id="4.4.1.22"/>
    </reaction>
</comment>
<reference evidence="7 8" key="1">
    <citation type="submission" date="2024-07" db="EMBL/GenBank/DDBJ databases">
        <title>Section-level genome sequencing and comparative genomics of Aspergillus sections Usti and Cavernicolus.</title>
        <authorList>
            <consortium name="Lawrence Berkeley National Laboratory"/>
            <person name="Nybo J.L."/>
            <person name="Vesth T.C."/>
            <person name="Theobald S."/>
            <person name="Frisvad J.C."/>
            <person name="Larsen T.O."/>
            <person name="Kjaerboelling I."/>
            <person name="Rothschild-Mancinelli K."/>
            <person name="Lyhne E.K."/>
            <person name="Kogle M.E."/>
            <person name="Barry K."/>
            <person name="Clum A."/>
            <person name="Na H."/>
            <person name="Ledsgaard L."/>
            <person name="Lin J."/>
            <person name="Lipzen A."/>
            <person name="Kuo A."/>
            <person name="Riley R."/>
            <person name="Mondo S."/>
            <person name="Labutti K."/>
            <person name="Haridas S."/>
            <person name="Pangalinan J."/>
            <person name="Salamov A.A."/>
            <person name="Simmons B.A."/>
            <person name="Magnuson J.K."/>
            <person name="Chen J."/>
            <person name="Drula E."/>
            <person name="Henrissat B."/>
            <person name="Wiebenga A."/>
            <person name="Lubbers R.J."/>
            <person name="Gomes A.C."/>
            <person name="Makela M.R."/>
            <person name="Stajich J."/>
            <person name="Grigoriev I.V."/>
            <person name="Mortensen U.H."/>
            <person name="De Vries R.P."/>
            <person name="Baker S.E."/>
            <person name="Andersen M.R."/>
        </authorList>
    </citation>
    <scope>NUCLEOTIDE SEQUENCE [LARGE SCALE GENOMIC DNA]</scope>
    <source>
        <strain evidence="7 8">CBS 588.65</strain>
    </source>
</reference>
<comment type="function">
    <text evidence="5">Catalyzes the condensation of formaldehyde and glutathione to S-hydroxymethylglutathione.</text>
</comment>
<organism evidence="7 8">
    <name type="scientific">Aspergillus granulosus</name>
    <dbReference type="NCBI Taxonomy" id="176169"/>
    <lineage>
        <taxon>Eukaryota</taxon>
        <taxon>Fungi</taxon>
        <taxon>Dikarya</taxon>
        <taxon>Ascomycota</taxon>
        <taxon>Pezizomycotina</taxon>
        <taxon>Eurotiomycetes</taxon>
        <taxon>Eurotiomycetidae</taxon>
        <taxon>Eurotiales</taxon>
        <taxon>Aspergillaceae</taxon>
        <taxon>Aspergillus</taxon>
        <taxon>Aspergillus subgen. Nidulantes</taxon>
    </lineage>
</organism>
<name>A0ABR4HB43_9EURO</name>
<keyword evidence="3 5" id="KW-0862">Zinc</keyword>
<feature type="binding site" evidence="5">
    <location>
        <position position="53"/>
    </location>
    <ligand>
        <name>Zn(2+)</name>
        <dbReference type="ChEBI" id="CHEBI:29105"/>
        <label>2</label>
        <note>catalytic</note>
    </ligand>
</feature>
<feature type="binding site" evidence="5">
    <location>
        <position position="32"/>
    </location>
    <ligand>
        <name>Zn(2+)</name>
        <dbReference type="ChEBI" id="CHEBI:29105"/>
        <label>1</label>
        <note>structural</note>
    </ligand>
</feature>
<evidence type="ECO:0000256" key="2">
    <source>
        <dbReference type="ARBA" id="ARBA00022723"/>
    </source>
</evidence>
<dbReference type="NCBIfam" id="TIGR02820">
    <property type="entry name" value="formald_GSH"/>
    <property type="match status" value="1"/>
</dbReference>
<dbReference type="InterPro" id="IPR014185">
    <property type="entry name" value="Formald_GSH"/>
</dbReference>
<evidence type="ECO:0000259" key="6">
    <source>
        <dbReference type="PROSITE" id="PS51891"/>
    </source>
</evidence>
<sequence length="197" mass="20996">MSTKTLPLHPLLDSGAGLKPGSENFPGGTLSCRCATNKVTIRLTSNVAHNHACGCSKCWKPNGALFSIVGVVPRDALSITANGQKLSIIDAAAPIQRYACTECGVHLFGRIEVDHPFKGLDFVHTELSDAEGWQPVQFAGFVSSLIGQGLDPSLTDRVREQLKGLGLQAYDALSPPLMDAIAAWNAKRDGVVFRSVI</sequence>
<dbReference type="InterPro" id="IPR011057">
    <property type="entry name" value="Mss4-like_sf"/>
</dbReference>
<feature type="domain" description="CENP-V/GFA" evidence="6">
    <location>
        <begin position="25"/>
        <end position="171"/>
    </location>
</feature>